<proteinExistence type="predicted"/>
<dbReference type="Pfam" id="PF12867">
    <property type="entry name" value="DinB_2"/>
    <property type="match status" value="1"/>
</dbReference>
<protein>
    <submittedName>
        <fullName evidence="2">DUF664 domain-containing protein</fullName>
    </submittedName>
</protein>
<evidence type="ECO:0000313" key="2">
    <source>
        <dbReference type="EMBL" id="HEN15016.1"/>
    </source>
</evidence>
<dbReference type="EMBL" id="DSOK01000175">
    <property type="protein sequence ID" value="HEN15016.1"/>
    <property type="molecule type" value="Genomic_DNA"/>
</dbReference>
<feature type="domain" description="DinB-like" evidence="1">
    <location>
        <begin position="25"/>
        <end position="157"/>
    </location>
</feature>
<dbReference type="SUPFAM" id="SSF109854">
    <property type="entry name" value="DinB/YfiT-like putative metalloenzymes"/>
    <property type="match status" value="1"/>
</dbReference>
<gene>
    <name evidence="2" type="ORF">ENQ76_06040</name>
</gene>
<dbReference type="Gene3D" id="1.20.120.450">
    <property type="entry name" value="dinb family like domain"/>
    <property type="match status" value="1"/>
</dbReference>
<dbReference type="InterPro" id="IPR034660">
    <property type="entry name" value="DinB/YfiT-like"/>
</dbReference>
<name>A0A7C2P9V3_9PLAN</name>
<sequence>MLGTMIVGEPKQDVPSLISDYAAGPELLRVAVAGLDDRQLRTAASPGKWSPLEVVAHIADAEILYADRLLRVLAGDQPALPSMDPDATQARLPGNQRDLAEELALIAALRKRMVRILRQCAPSDFQRVGIHSEAGPLTAEALLQRVVRHLPHHAEIIQQKRPNLSGDSGR</sequence>
<dbReference type="AlphaFoldDB" id="A0A7C2P9V3"/>
<organism evidence="2">
    <name type="scientific">Schlesneria paludicola</name>
    <dbReference type="NCBI Taxonomy" id="360056"/>
    <lineage>
        <taxon>Bacteria</taxon>
        <taxon>Pseudomonadati</taxon>
        <taxon>Planctomycetota</taxon>
        <taxon>Planctomycetia</taxon>
        <taxon>Planctomycetales</taxon>
        <taxon>Planctomycetaceae</taxon>
        <taxon>Schlesneria</taxon>
    </lineage>
</organism>
<comment type="caution">
    <text evidence="2">The sequence shown here is derived from an EMBL/GenBank/DDBJ whole genome shotgun (WGS) entry which is preliminary data.</text>
</comment>
<evidence type="ECO:0000259" key="1">
    <source>
        <dbReference type="Pfam" id="PF12867"/>
    </source>
</evidence>
<dbReference type="InterPro" id="IPR024775">
    <property type="entry name" value="DinB-like"/>
</dbReference>
<accession>A0A7C2P9V3</accession>
<reference evidence="2" key="1">
    <citation type="journal article" date="2020" name="mSystems">
        <title>Genome- and Community-Level Interaction Insights into Carbon Utilization and Element Cycling Functions of Hydrothermarchaeota in Hydrothermal Sediment.</title>
        <authorList>
            <person name="Zhou Z."/>
            <person name="Liu Y."/>
            <person name="Xu W."/>
            <person name="Pan J."/>
            <person name="Luo Z.H."/>
            <person name="Li M."/>
        </authorList>
    </citation>
    <scope>NUCLEOTIDE SEQUENCE [LARGE SCALE GENOMIC DNA]</scope>
    <source>
        <strain evidence="2">SpSt-339</strain>
    </source>
</reference>